<comment type="similarity">
    <text evidence="1">Belongs to the ROK (NagC/XylR) family.</text>
</comment>
<proteinExistence type="inferred from homology"/>
<protein>
    <submittedName>
        <fullName evidence="2">ROK family protein</fullName>
    </submittedName>
</protein>
<name>A0A7K1XWP2_9SPHI</name>
<dbReference type="SUPFAM" id="SSF53067">
    <property type="entry name" value="Actin-like ATPase domain"/>
    <property type="match status" value="1"/>
</dbReference>
<reference evidence="2 3" key="1">
    <citation type="submission" date="2019-11" db="EMBL/GenBank/DDBJ databases">
        <title>Pedobacter sp. HMF7056 Genome sequencing and assembly.</title>
        <authorList>
            <person name="Kang H."/>
            <person name="Kim H."/>
            <person name="Joh K."/>
        </authorList>
    </citation>
    <scope>NUCLEOTIDE SEQUENCE [LARGE SCALE GENOMIC DNA]</scope>
    <source>
        <strain evidence="2 3">HMF7056</strain>
    </source>
</reference>
<dbReference type="PANTHER" id="PTHR18964">
    <property type="entry name" value="ROK (REPRESSOR, ORF, KINASE) FAMILY"/>
    <property type="match status" value="1"/>
</dbReference>
<keyword evidence="3" id="KW-1185">Reference proteome</keyword>
<dbReference type="EMBL" id="WVHS01000002">
    <property type="protein sequence ID" value="MXV15424.1"/>
    <property type="molecule type" value="Genomic_DNA"/>
</dbReference>
<dbReference type="Proteomes" id="UP000451233">
    <property type="component" value="Unassembled WGS sequence"/>
</dbReference>
<gene>
    <name evidence="2" type="ORF">GS398_08930</name>
</gene>
<dbReference type="AlphaFoldDB" id="A0A7K1XWP2"/>
<dbReference type="Pfam" id="PF00480">
    <property type="entry name" value="ROK"/>
    <property type="match status" value="2"/>
</dbReference>
<dbReference type="InterPro" id="IPR043129">
    <property type="entry name" value="ATPase_NBD"/>
</dbReference>
<dbReference type="RefSeq" id="WP_160906421.1">
    <property type="nucleotide sequence ID" value="NZ_WVHS01000002.1"/>
</dbReference>
<accession>A0A7K1XWP2</accession>
<evidence type="ECO:0000256" key="1">
    <source>
        <dbReference type="ARBA" id="ARBA00006479"/>
    </source>
</evidence>
<dbReference type="Gene3D" id="3.30.420.40">
    <property type="match status" value="2"/>
</dbReference>
<sequence>MSQQYVIGADIGGTHITAALVDLARHRMLPETLIREKVDSGAAATAIIETWGRAIRLAKGSRSIHQVSLAMPGPVDYEQGICLIRGQEKYEQLYGMNIKHLLADELGIPSANIFMDNDAASFLQGEVFGGVAKDARSAIGVTLGTGLGSALYADGRATSCDLWNMPFGGHIVEDYLSTRWFVKRCKELGGGSVTGVSELKMLPNAKLLEQIFDEFGTNLGKFLLAFIAGTLPEVVVLGGNISRSYALFKENVLRQVQSIYPTVSIRTAGLGEEAALLGAASHWKPSGQAR</sequence>
<evidence type="ECO:0000313" key="3">
    <source>
        <dbReference type="Proteomes" id="UP000451233"/>
    </source>
</evidence>
<dbReference type="CDD" id="cd23763">
    <property type="entry name" value="ASKHA_ATPase_ROK"/>
    <property type="match status" value="1"/>
</dbReference>
<dbReference type="InterPro" id="IPR000600">
    <property type="entry name" value="ROK"/>
</dbReference>
<dbReference type="PANTHER" id="PTHR18964:SF149">
    <property type="entry name" value="BIFUNCTIONAL UDP-N-ACETYLGLUCOSAMINE 2-EPIMERASE_N-ACETYLMANNOSAMINE KINASE"/>
    <property type="match status" value="1"/>
</dbReference>
<organism evidence="2 3">
    <name type="scientific">Hufsiella ginkgonis</name>
    <dbReference type="NCBI Taxonomy" id="2695274"/>
    <lineage>
        <taxon>Bacteria</taxon>
        <taxon>Pseudomonadati</taxon>
        <taxon>Bacteroidota</taxon>
        <taxon>Sphingobacteriia</taxon>
        <taxon>Sphingobacteriales</taxon>
        <taxon>Sphingobacteriaceae</taxon>
        <taxon>Hufsiella</taxon>
    </lineage>
</organism>
<comment type="caution">
    <text evidence="2">The sequence shown here is derived from an EMBL/GenBank/DDBJ whole genome shotgun (WGS) entry which is preliminary data.</text>
</comment>
<evidence type="ECO:0000313" key="2">
    <source>
        <dbReference type="EMBL" id="MXV15424.1"/>
    </source>
</evidence>